<evidence type="ECO:0000259" key="6">
    <source>
        <dbReference type="Pfam" id="PF16874"/>
    </source>
</evidence>
<evidence type="ECO:0000256" key="2">
    <source>
        <dbReference type="ARBA" id="ARBA00012755"/>
    </source>
</evidence>
<name>A0A7J6PCS0_PEROL</name>
<dbReference type="Pfam" id="PF16874">
    <property type="entry name" value="Glyco_hydro_36C"/>
    <property type="match status" value="1"/>
</dbReference>
<evidence type="ECO:0000256" key="1">
    <source>
        <dbReference type="ARBA" id="ARBA00001255"/>
    </source>
</evidence>
<dbReference type="EMBL" id="JABANP010000038">
    <property type="protein sequence ID" value="KAF4693988.1"/>
    <property type="molecule type" value="Genomic_DNA"/>
</dbReference>
<dbReference type="InterPro" id="IPR017853">
    <property type="entry name" value="GH"/>
</dbReference>
<dbReference type="InterPro" id="IPR050985">
    <property type="entry name" value="Alpha-glycosidase_related"/>
</dbReference>
<dbReference type="Proteomes" id="UP000541610">
    <property type="component" value="Unassembled WGS sequence"/>
</dbReference>
<keyword evidence="3" id="KW-0378">Hydrolase</keyword>
<feature type="region of interest" description="Disordered" evidence="5">
    <location>
        <begin position="210"/>
        <end position="229"/>
    </location>
</feature>
<evidence type="ECO:0000256" key="4">
    <source>
        <dbReference type="ARBA" id="ARBA00023295"/>
    </source>
</evidence>
<comment type="caution">
    <text evidence="8">The sequence shown here is derived from an EMBL/GenBank/DDBJ whole genome shotgun (WGS) entry which is preliminary data.</text>
</comment>
<evidence type="ECO:0000256" key="5">
    <source>
        <dbReference type="SAM" id="MobiDB-lite"/>
    </source>
</evidence>
<dbReference type="PANTHER" id="PTHR43053:SF3">
    <property type="entry name" value="ALPHA-GALACTOSIDASE C-RELATED"/>
    <property type="match status" value="1"/>
</dbReference>
<feature type="region of interest" description="Disordered" evidence="5">
    <location>
        <begin position="1156"/>
        <end position="1181"/>
    </location>
</feature>
<dbReference type="EC" id="3.2.1.22" evidence="2"/>
<feature type="compositionally biased region" description="Polar residues" evidence="5">
    <location>
        <begin position="174"/>
        <end position="183"/>
    </location>
</feature>
<gene>
    <name evidence="8" type="ORF">FOZ60_009428</name>
</gene>
<sequence length="1181" mass="131682">MESISEKSEGTSTSSLEGHHWKTSLGDPASGIVYDRYQRIFRLYTAGTLYAFRITTTGQLEHLYWGPKIPPEDDLTFLSLNSLTMASPFDPTGQAEPTGIRELTSAYGKHFEVEDLSDRWKTYSREAKSGIGEDLRRENAFWRRWRMSQLERAEADKRAEPTGVDGETLGLPSTRMSSWSQQHVKPRRGSSMGSPAYGRAMTMGIGGRRASAFVGRRPPSPTRSEDEAGPTHVYQQIMGKNSLMLEYSDHGTGDYRLPSFRVRYNAKSELGHSDISPLEYVDHRITQGKGAFPRGRILPCLKWVIGLVFAALRFYGADSVSGLTVTLFYSVYPQWDVIVRKTRMINPASSGLPVGVDHFMSTTSNFESGNHHVTHFGGSWGREAQKISFQLQQGATRIESTRGVSSHMHNPMCVISKGPFNEDAGYHWGFMFVYSGSFLIECDTNETNRLRVNVGFNPLTFKWKLYPGESITTPETITIFSSSGATSLTHKFHKILQDRLIPSRWRYTRPPVVCNTWESMYFDVTHDRVTWVMQLARHAAAVGAEMVVIDDGWFTNRNDDTGGLGDWEVDKEKLPFGIPHLCNAINQLGLGFGIWIEPEMASPGCHLLQKYKDCTLQAKNRPMTMRRHQFLLDFSQERVRRYVLKKLRSILSSCNIAYVKWDMNRHLTEAQSALLSDDRPQGETMHRHMLGVYQVLDSITSEFPLVRFETCAGGGGRFDAGMLYFGPQIWASDNTDACCRARIQAGLSVGYPMITMGSHITATPNHQTGRILPGNVRGGMSMLGAMGVELNLMKADVELLEEIKALLHVYKSCIDANLLKGNFYRLWDPFDIHSTQVFGAEATAWMLVACDRSRAIVMVCMLHLKEVGKIIPRLQLKGLSEDTLYDIIDLAPSSYVRNPQTLQVVCNPVPVSKFSGMQLRGVTLMKAGLPLQFLFDGDCSLFEIRSSELGARPGPAGSFDFTTLRSAVGIASSGFEALLIYDMMTSWNDYDCSQHRNDFLIGPLTAQLIMYSAHEPTSAPATVIGPIPDFVSLFPQLPEMPGTRVPQHCSFDSPGRIGDSSTKRGFCTEYESYYAHTPRAVMLTPSAGAKILSAAGELSAADLPTTCPPFEFWLLKKLDQSVCVFDYWVRASKSWDTEGILSDLALARAEAAAMDKGDPSQLNSAGELDASHTQRAVPTRE</sequence>
<dbReference type="CDD" id="cd14791">
    <property type="entry name" value="GH36"/>
    <property type="match status" value="1"/>
</dbReference>
<evidence type="ECO:0000313" key="9">
    <source>
        <dbReference type="Proteomes" id="UP000541610"/>
    </source>
</evidence>
<dbReference type="InterPro" id="IPR038417">
    <property type="entry name" value="Alpga-gal_N_sf"/>
</dbReference>
<feature type="domain" description="Glycosyl hydrolase family 36 C-terminal" evidence="6">
    <location>
        <begin position="843"/>
        <end position="938"/>
    </location>
</feature>
<organism evidence="8 9">
    <name type="scientific">Perkinsus olseni</name>
    <name type="common">Perkinsus atlanticus</name>
    <dbReference type="NCBI Taxonomy" id="32597"/>
    <lineage>
        <taxon>Eukaryota</taxon>
        <taxon>Sar</taxon>
        <taxon>Alveolata</taxon>
        <taxon>Perkinsozoa</taxon>
        <taxon>Perkinsea</taxon>
        <taxon>Perkinsida</taxon>
        <taxon>Perkinsidae</taxon>
        <taxon>Perkinsus</taxon>
    </lineage>
</organism>
<dbReference type="InterPro" id="IPR002252">
    <property type="entry name" value="Glyco_hydro_36"/>
</dbReference>
<dbReference type="Pfam" id="PF16875">
    <property type="entry name" value="Glyco_hydro_36N"/>
    <property type="match status" value="1"/>
</dbReference>
<evidence type="ECO:0000256" key="3">
    <source>
        <dbReference type="ARBA" id="ARBA00022801"/>
    </source>
</evidence>
<dbReference type="GO" id="GO:0004557">
    <property type="term" value="F:alpha-galactosidase activity"/>
    <property type="evidence" value="ECO:0007669"/>
    <property type="project" value="UniProtKB-EC"/>
</dbReference>
<dbReference type="SUPFAM" id="SSF51445">
    <property type="entry name" value="(Trans)glycosidases"/>
    <property type="match status" value="1"/>
</dbReference>
<comment type="catalytic activity">
    <reaction evidence="1">
        <text>Hydrolysis of terminal, non-reducing alpha-D-galactose residues in alpha-D-galactosides, including galactose oligosaccharides, galactomannans and galactolipids.</text>
        <dbReference type="EC" id="3.2.1.22"/>
    </reaction>
</comment>
<dbReference type="InterPro" id="IPR013785">
    <property type="entry name" value="Aldolase_TIM"/>
</dbReference>
<proteinExistence type="predicted"/>
<dbReference type="PRINTS" id="PR00743">
    <property type="entry name" value="GLHYDRLASE36"/>
</dbReference>
<dbReference type="GO" id="GO:0016052">
    <property type="term" value="P:carbohydrate catabolic process"/>
    <property type="evidence" value="ECO:0007669"/>
    <property type="project" value="InterPro"/>
</dbReference>
<dbReference type="InterPro" id="IPR013780">
    <property type="entry name" value="Glyco_hydro_b"/>
</dbReference>
<feature type="compositionally biased region" description="Polar residues" evidence="5">
    <location>
        <begin position="1171"/>
        <end position="1181"/>
    </location>
</feature>
<accession>A0A7J6PCS0</accession>
<evidence type="ECO:0000259" key="7">
    <source>
        <dbReference type="Pfam" id="PF16875"/>
    </source>
</evidence>
<keyword evidence="4" id="KW-0326">Glycosidase</keyword>
<dbReference type="FunFam" id="3.20.20.70:FF:000118">
    <property type="entry name" value="Alpha-galactosidase"/>
    <property type="match status" value="1"/>
</dbReference>
<protein>
    <recommendedName>
        <fullName evidence="2">alpha-galactosidase</fullName>
        <ecNumber evidence="2">3.2.1.22</ecNumber>
    </recommendedName>
</protein>
<dbReference type="InterPro" id="IPR031705">
    <property type="entry name" value="Glyco_hydro_36_C"/>
</dbReference>
<dbReference type="Gene3D" id="2.60.40.1180">
    <property type="entry name" value="Golgi alpha-mannosidase II"/>
    <property type="match status" value="1"/>
</dbReference>
<dbReference type="Gene3D" id="3.20.20.70">
    <property type="entry name" value="Aldolase class I"/>
    <property type="match status" value="1"/>
</dbReference>
<evidence type="ECO:0000313" key="8">
    <source>
        <dbReference type="EMBL" id="KAF4693988.1"/>
    </source>
</evidence>
<feature type="domain" description="Glycosyl hydrolase family 36 N-terminal" evidence="7">
    <location>
        <begin position="237"/>
        <end position="465"/>
    </location>
</feature>
<dbReference type="AlphaFoldDB" id="A0A7J6PCS0"/>
<dbReference type="Gene3D" id="2.70.98.60">
    <property type="entry name" value="alpha-galactosidase from lactobacil brevis"/>
    <property type="match status" value="2"/>
</dbReference>
<dbReference type="Pfam" id="PF02065">
    <property type="entry name" value="Melibiase"/>
    <property type="match status" value="1"/>
</dbReference>
<feature type="region of interest" description="Disordered" evidence="5">
    <location>
        <begin position="152"/>
        <end position="201"/>
    </location>
</feature>
<feature type="region of interest" description="Disordered" evidence="5">
    <location>
        <begin position="1"/>
        <end position="20"/>
    </location>
</feature>
<dbReference type="InterPro" id="IPR031704">
    <property type="entry name" value="Glyco_hydro_36_N"/>
</dbReference>
<dbReference type="OrthoDB" id="5795902at2759"/>
<reference evidence="8 9" key="1">
    <citation type="submission" date="2020-04" db="EMBL/GenBank/DDBJ databases">
        <title>Perkinsus olseni comparative genomics.</title>
        <authorList>
            <person name="Bogema D.R."/>
        </authorList>
    </citation>
    <scope>NUCLEOTIDE SEQUENCE [LARGE SCALE GENOMIC DNA]</scope>
    <source>
        <strain evidence="8">00978-12</strain>
    </source>
</reference>
<dbReference type="PANTHER" id="PTHR43053">
    <property type="entry name" value="GLYCOSIDASE FAMILY 31"/>
    <property type="match status" value="1"/>
</dbReference>